<feature type="domain" description="3-dehydroquinate synthase N-terminal" evidence="11">
    <location>
        <begin position="61"/>
        <end position="173"/>
    </location>
</feature>
<dbReference type="Gene3D" id="1.20.1090.10">
    <property type="entry name" value="Dehydroquinate synthase-like - alpha domain"/>
    <property type="match status" value="1"/>
</dbReference>
<dbReference type="InterPro" id="IPR030963">
    <property type="entry name" value="DHQ_synth_fam"/>
</dbReference>
<proteinExistence type="predicted"/>
<keyword evidence="7" id="KW-0520">NAD</keyword>
<keyword evidence="8" id="KW-0456">Lyase</keyword>
<dbReference type="Pfam" id="PF01761">
    <property type="entry name" value="DHQ_synthase"/>
    <property type="match status" value="1"/>
</dbReference>
<comment type="cofactor">
    <cofactor evidence="3">
        <name>Zn(2+)</name>
        <dbReference type="ChEBI" id="CHEBI:29105"/>
    </cofactor>
</comment>
<dbReference type="NCBIfam" id="TIGR01357">
    <property type="entry name" value="aroB"/>
    <property type="match status" value="1"/>
</dbReference>
<keyword evidence="6" id="KW-0862">Zinc</keyword>
<dbReference type="EC" id="4.2.3.4" evidence="10"/>
<evidence type="ECO:0000256" key="4">
    <source>
        <dbReference type="ARBA" id="ARBA00022723"/>
    </source>
</evidence>
<sequence>MNIPLNDYVIQIEEGLLSKINEDIKTFYEFRELFILTDENLFKLYEKELKKELKDFDLKFVVIPAVEQSKSLDTYAKSINELIGLGIKKNHLLIAFGGGVVGDLAGFIAATLYRGVPFIQIPTSLLAMVDSSIGSKTGIDILEGKNLIGAFKNPLKVYIDPLLLKTLPKVEYKNGLAEVIKAGLIGNKTLYEYVKVHDTLTLEEIIMAIKVKVDIVKKDPFEKNERMFLNFGHTFGHAIERHYDYAIKHGVAISYGMLFSLEIGTKLGITEKGLYEEVKDILMRLELVKEPLLDKTLFTKYFANDKKNLADGLRFIFIEQVGQPKIQKGVKF</sequence>
<accession>A0A061AJZ1</accession>
<dbReference type="OrthoDB" id="9806583at2"/>
<evidence type="ECO:0000313" key="13">
    <source>
        <dbReference type="EMBL" id="CDR31322.1"/>
    </source>
</evidence>
<gene>
    <name evidence="13" type="primary">aroB</name>
    <name evidence="13" type="ORF">Aocu_12490</name>
</gene>
<dbReference type="PANTHER" id="PTHR43622">
    <property type="entry name" value="3-DEHYDROQUINATE SYNTHASE"/>
    <property type="match status" value="1"/>
</dbReference>
<dbReference type="FunCoup" id="A0A061AJZ1">
    <property type="interactions" value="271"/>
</dbReference>
<dbReference type="InterPro" id="IPR050071">
    <property type="entry name" value="Dehydroquinate_synthase"/>
</dbReference>
<dbReference type="GO" id="GO:0046872">
    <property type="term" value="F:metal ion binding"/>
    <property type="evidence" value="ECO:0007669"/>
    <property type="project" value="UniProtKB-KW"/>
</dbReference>
<evidence type="ECO:0000256" key="5">
    <source>
        <dbReference type="ARBA" id="ARBA00022741"/>
    </source>
</evidence>
<evidence type="ECO:0000313" key="14">
    <source>
        <dbReference type="Proteomes" id="UP000032434"/>
    </source>
</evidence>
<organism evidence="13 14">
    <name type="scientific">Acholeplasma oculi</name>
    <dbReference type="NCBI Taxonomy" id="35623"/>
    <lineage>
        <taxon>Bacteria</taxon>
        <taxon>Bacillati</taxon>
        <taxon>Mycoplasmatota</taxon>
        <taxon>Mollicutes</taxon>
        <taxon>Acholeplasmatales</taxon>
        <taxon>Acholeplasmataceae</taxon>
        <taxon>Acholeplasma</taxon>
    </lineage>
</organism>
<evidence type="ECO:0000256" key="10">
    <source>
        <dbReference type="NCBIfam" id="TIGR01357"/>
    </source>
</evidence>
<dbReference type="HOGENOM" id="CLU_001201_0_1_14"/>
<dbReference type="InterPro" id="IPR056179">
    <property type="entry name" value="DHQS_C"/>
</dbReference>
<evidence type="ECO:0000256" key="8">
    <source>
        <dbReference type="ARBA" id="ARBA00023239"/>
    </source>
</evidence>
<dbReference type="Gene3D" id="3.40.50.1970">
    <property type="match status" value="1"/>
</dbReference>
<dbReference type="AlphaFoldDB" id="A0A061AJZ1"/>
<dbReference type="PATRIC" id="fig|35623.3.peg.1249"/>
<evidence type="ECO:0000256" key="6">
    <source>
        <dbReference type="ARBA" id="ARBA00022833"/>
    </source>
</evidence>
<dbReference type="GO" id="GO:0009073">
    <property type="term" value="P:aromatic amino acid family biosynthetic process"/>
    <property type="evidence" value="ECO:0007669"/>
    <property type="project" value="InterPro"/>
</dbReference>
<evidence type="ECO:0000259" key="11">
    <source>
        <dbReference type="Pfam" id="PF01761"/>
    </source>
</evidence>
<dbReference type="PIRSF" id="PIRSF001455">
    <property type="entry name" value="DHQ_synth"/>
    <property type="match status" value="1"/>
</dbReference>
<dbReference type="PANTHER" id="PTHR43622:SF1">
    <property type="entry name" value="3-DEHYDROQUINATE SYNTHASE"/>
    <property type="match status" value="1"/>
</dbReference>
<dbReference type="GO" id="GO:0003856">
    <property type="term" value="F:3-dehydroquinate synthase activity"/>
    <property type="evidence" value="ECO:0007669"/>
    <property type="project" value="UniProtKB-UniRule"/>
</dbReference>
<evidence type="ECO:0000259" key="12">
    <source>
        <dbReference type="Pfam" id="PF24621"/>
    </source>
</evidence>
<comment type="cofactor">
    <cofactor evidence="1">
        <name>NAD(+)</name>
        <dbReference type="ChEBI" id="CHEBI:57540"/>
    </cofactor>
</comment>
<dbReference type="InterPro" id="IPR016037">
    <property type="entry name" value="DHQ_synth_AroB"/>
</dbReference>
<feature type="domain" description="3-dehydroquinate synthase C-terminal" evidence="12">
    <location>
        <begin position="175"/>
        <end position="308"/>
    </location>
</feature>
<dbReference type="InParanoid" id="A0A061AJZ1"/>
<protein>
    <recommendedName>
        <fullName evidence="10">3-dehydroquinate synthase</fullName>
        <ecNumber evidence="10">4.2.3.4</ecNumber>
    </recommendedName>
</protein>
<evidence type="ECO:0000256" key="7">
    <source>
        <dbReference type="ARBA" id="ARBA00023027"/>
    </source>
</evidence>
<reference evidence="14" key="1">
    <citation type="submission" date="2014-05" db="EMBL/GenBank/DDBJ databases">
        <authorList>
            <person name="Kube M."/>
        </authorList>
    </citation>
    <scope>NUCLEOTIDE SEQUENCE [LARGE SCALE GENOMIC DNA]</scope>
</reference>
<dbReference type="RefSeq" id="WP_045749752.1">
    <property type="nucleotide sequence ID" value="NZ_FUZK01000001.1"/>
</dbReference>
<dbReference type="Proteomes" id="UP000032434">
    <property type="component" value="Chromosome 1"/>
</dbReference>
<dbReference type="STRING" id="35623.Aocu_12490"/>
<dbReference type="FunFam" id="3.40.50.1970:FF:000007">
    <property type="entry name" value="Pentafunctional AROM polypeptide"/>
    <property type="match status" value="1"/>
</dbReference>
<keyword evidence="4" id="KW-0479">Metal-binding</keyword>
<evidence type="ECO:0000256" key="1">
    <source>
        <dbReference type="ARBA" id="ARBA00001911"/>
    </source>
</evidence>
<dbReference type="SUPFAM" id="SSF56796">
    <property type="entry name" value="Dehydroquinate synthase-like"/>
    <property type="match status" value="1"/>
</dbReference>
<dbReference type="InterPro" id="IPR030960">
    <property type="entry name" value="DHQS/DOIS_N"/>
</dbReference>
<dbReference type="Pfam" id="PF24621">
    <property type="entry name" value="DHQS_C"/>
    <property type="match status" value="1"/>
</dbReference>
<keyword evidence="9" id="KW-0170">Cobalt</keyword>
<keyword evidence="5" id="KW-0547">Nucleotide-binding</keyword>
<dbReference type="GO" id="GO:0009423">
    <property type="term" value="P:chorismate biosynthetic process"/>
    <property type="evidence" value="ECO:0007669"/>
    <property type="project" value="UniProtKB-UniRule"/>
</dbReference>
<comment type="cofactor">
    <cofactor evidence="2">
        <name>Co(2+)</name>
        <dbReference type="ChEBI" id="CHEBI:48828"/>
    </cofactor>
</comment>
<dbReference type="GO" id="GO:0005737">
    <property type="term" value="C:cytoplasm"/>
    <property type="evidence" value="ECO:0007669"/>
    <property type="project" value="InterPro"/>
</dbReference>
<evidence type="ECO:0000256" key="3">
    <source>
        <dbReference type="ARBA" id="ARBA00001947"/>
    </source>
</evidence>
<evidence type="ECO:0000256" key="2">
    <source>
        <dbReference type="ARBA" id="ARBA00001941"/>
    </source>
</evidence>
<dbReference type="EMBL" id="LK028559">
    <property type="protein sequence ID" value="CDR31322.1"/>
    <property type="molecule type" value="Genomic_DNA"/>
</dbReference>
<keyword evidence="14" id="KW-1185">Reference proteome</keyword>
<evidence type="ECO:0000256" key="9">
    <source>
        <dbReference type="ARBA" id="ARBA00023285"/>
    </source>
</evidence>
<dbReference type="CDD" id="cd08195">
    <property type="entry name" value="DHQS"/>
    <property type="match status" value="1"/>
</dbReference>
<name>A0A061AJZ1_9MOLU</name>
<dbReference type="GO" id="GO:0000166">
    <property type="term" value="F:nucleotide binding"/>
    <property type="evidence" value="ECO:0007669"/>
    <property type="project" value="UniProtKB-KW"/>
</dbReference>
<dbReference type="KEGG" id="aoc:Aocu_12490"/>